<proteinExistence type="predicted"/>
<dbReference type="KEGG" id="psq:PUNSTDRAFT_138851"/>
<evidence type="ECO:0000256" key="2">
    <source>
        <dbReference type="SAM" id="MobiDB-lite"/>
    </source>
</evidence>
<feature type="signal peptide" evidence="3">
    <location>
        <begin position="1"/>
        <end position="19"/>
    </location>
</feature>
<accession>R7S4E6</accession>
<dbReference type="Proteomes" id="UP000054196">
    <property type="component" value="Unassembled WGS sequence"/>
</dbReference>
<keyword evidence="1" id="KW-1015">Disulfide bond</keyword>
<dbReference type="AlphaFoldDB" id="R7S4E6"/>
<evidence type="ECO:0000256" key="1">
    <source>
        <dbReference type="ARBA" id="ARBA00023157"/>
    </source>
</evidence>
<feature type="compositionally biased region" description="Low complexity" evidence="2">
    <location>
        <begin position="382"/>
        <end position="403"/>
    </location>
</feature>
<dbReference type="HOGENOM" id="CLU_045143_0_0_1"/>
<evidence type="ECO:0000259" key="4">
    <source>
        <dbReference type="PROSITE" id="PS50038"/>
    </source>
</evidence>
<dbReference type="EMBL" id="JH687556">
    <property type="protein sequence ID" value="EIN04121.1"/>
    <property type="molecule type" value="Genomic_DNA"/>
</dbReference>
<reference evidence="6" key="1">
    <citation type="journal article" date="2012" name="Science">
        <title>The Paleozoic origin of enzymatic lignin decomposition reconstructed from 31 fungal genomes.</title>
        <authorList>
            <person name="Floudas D."/>
            <person name="Binder M."/>
            <person name="Riley R."/>
            <person name="Barry K."/>
            <person name="Blanchette R.A."/>
            <person name="Henrissat B."/>
            <person name="Martinez A.T."/>
            <person name="Otillar R."/>
            <person name="Spatafora J.W."/>
            <person name="Yadav J.S."/>
            <person name="Aerts A."/>
            <person name="Benoit I."/>
            <person name="Boyd A."/>
            <person name="Carlson A."/>
            <person name="Copeland A."/>
            <person name="Coutinho P.M."/>
            <person name="de Vries R.P."/>
            <person name="Ferreira P."/>
            <person name="Findley K."/>
            <person name="Foster B."/>
            <person name="Gaskell J."/>
            <person name="Glotzer D."/>
            <person name="Gorecki P."/>
            <person name="Heitman J."/>
            <person name="Hesse C."/>
            <person name="Hori C."/>
            <person name="Igarashi K."/>
            <person name="Jurgens J.A."/>
            <person name="Kallen N."/>
            <person name="Kersten P."/>
            <person name="Kohler A."/>
            <person name="Kuees U."/>
            <person name="Kumar T.K.A."/>
            <person name="Kuo A."/>
            <person name="LaButti K."/>
            <person name="Larrondo L.F."/>
            <person name="Lindquist E."/>
            <person name="Ling A."/>
            <person name="Lombard V."/>
            <person name="Lucas S."/>
            <person name="Lundell T."/>
            <person name="Martin R."/>
            <person name="McLaughlin D.J."/>
            <person name="Morgenstern I."/>
            <person name="Morin E."/>
            <person name="Murat C."/>
            <person name="Nagy L.G."/>
            <person name="Nolan M."/>
            <person name="Ohm R.A."/>
            <person name="Patyshakuliyeva A."/>
            <person name="Rokas A."/>
            <person name="Ruiz-Duenas F.J."/>
            <person name="Sabat G."/>
            <person name="Salamov A."/>
            <person name="Samejima M."/>
            <person name="Schmutz J."/>
            <person name="Slot J.C."/>
            <person name="St John F."/>
            <person name="Stenlid J."/>
            <person name="Sun H."/>
            <person name="Sun S."/>
            <person name="Syed K."/>
            <person name="Tsang A."/>
            <person name="Wiebenga A."/>
            <person name="Young D."/>
            <person name="Pisabarro A."/>
            <person name="Eastwood D.C."/>
            <person name="Martin F."/>
            <person name="Cullen D."/>
            <person name="Grigoriev I.V."/>
            <person name="Hibbett D.S."/>
        </authorList>
    </citation>
    <scope>NUCLEOTIDE SEQUENCE [LARGE SCALE GENOMIC DNA]</scope>
    <source>
        <strain evidence="6">HHB-11173 SS5</strain>
    </source>
</reference>
<organism evidence="5 6">
    <name type="scientific">Punctularia strigosozonata (strain HHB-11173)</name>
    <name type="common">White-rot fungus</name>
    <dbReference type="NCBI Taxonomy" id="741275"/>
    <lineage>
        <taxon>Eukaryota</taxon>
        <taxon>Fungi</taxon>
        <taxon>Dikarya</taxon>
        <taxon>Basidiomycota</taxon>
        <taxon>Agaricomycotina</taxon>
        <taxon>Agaricomycetes</taxon>
        <taxon>Corticiales</taxon>
        <taxon>Punctulariaceae</taxon>
        <taxon>Punctularia</taxon>
    </lineage>
</organism>
<feature type="domain" description="FZ" evidence="4">
    <location>
        <begin position="284"/>
        <end position="450"/>
    </location>
</feature>
<evidence type="ECO:0000313" key="5">
    <source>
        <dbReference type="EMBL" id="EIN04121.1"/>
    </source>
</evidence>
<dbReference type="PANTHER" id="PTHR39142:SF1">
    <property type="entry name" value="AEL197CP"/>
    <property type="match status" value="1"/>
</dbReference>
<dbReference type="InterPro" id="IPR024338">
    <property type="entry name" value="MID1/Yam8"/>
</dbReference>
<dbReference type="PANTHER" id="PTHR39142">
    <property type="entry name" value="MID1P"/>
    <property type="match status" value="1"/>
</dbReference>
<dbReference type="InterPro" id="IPR020067">
    <property type="entry name" value="Frizzled_dom"/>
</dbReference>
<dbReference type="Pfam" id="PF12929">
    <property type="entry name" value="Mid1"/>
    <property type="match status" value="1"/>
</dbReference>
<dbReference type="RefSeq" id="XP_007388592.1">
    <property type="nucleotide sequence ID" value="XM_007388530.1"/>
</dbReference>
<dbReference type="GeneID" id="18880176"/>
<keyword evidence="6" id="KW-1185">Reference proteome</keyword>
<dbReference type="GO" id="GO:0098703">
    <property type="term" value="P:calcium ion import across plasma membrane"/>
    <property type="evidence" value="ECO:0007669"/>
    <property type="project" value="InterPro"/>
</dbReference>
<keyword evidence="3" id="KW-0732">Signal</keyword>
<evidence type="ECO:0000313" key="6">
    <source>
        <dbReference type="Proteomes" id="UP000054196"/>
    </source>
</evidence>
<name>R7S4E6_PUNST</name>
<gene>
    <name evidence="5" type="ORF">PUNSTDRAFT_138851</name>
</gene>
<dbReference type="eggNOG" id="ENOG502QTEW">
    <property type="taxonomic scope" value="Eukaryota"/>
</dbReference>
<dbReference type="GO" id="GO:0005262">
    <property type="term" value="F:calcium channel activity"/>
    <property type="evidence" value="ECO:0007669"/>
    <property type="project" value="InterPro"/>
</dbReference>
<sequence length="498" mass="53585">MLPHGLLWLLLASLTPAQAQNVLNLGAVSDFSGANLTSTPTFSFPASSQLSVSVALCSNASDPPRFFITNNTALDGPTVASGSGSNIWEITLKDGYGNWTGPALDGGMIAGNNLGDLRFQIALSRDGPAHEHLTTLPYFGDTTSNEALLFSPPWDPPSLYQPSFPNYTLPPANLSFPDPSFVTQQNNSLFVFETSSFLPTNTPLTACAVQSQTSVGQQQTPTTWLRDANGWRSEWVLSGLEPLKNYTAFVVVNNTKLSGPINFVTKSGTLHPYPIFEFPFTSPTARFSCPLVHDLPYCPGVSWAVPIAQPTFPNLAHDAHTLPSSISSPLLQYLTNFTTTLTTTACGRDIYSPRQTCADCQRAYRSWLCTVAFPRCSESAPSSSSSSSSQQSQIQGQGQQQQQPLSALVPVSTSSPRRNPLVPQFGTSYQQLLPCLETCNAADRACPTFLGFKCPTKRFNANESYGVGYIDSGEEGEQGGGMTGAAQDRWGNVWCNAG</sequence>
<dbReference type="OrthoDB" id="5405745at2759"/>
<evidence type="ECO:0000256" key="3">
    <source>
        <dbReference type="SAM" id="SignalP"/>
    </source>
</evidence>
<dbReference type="OMA" id="WGNVWCN"/>
<feature type="region of interest" description="Disordered" evidence="2">
    <location>
        <begin position="382"/>
        <end position="420"/>
    </location>
</feature>
<feature type="chain" id="PRO_5004455298" description="FZ domain-containing protein" evidence="3">
    <location>
        <begin position="20"/>
        <end position="498"/>
    </location>
</feature>
<dbReference type="PROSITE" id="PS50038">
    <property type="entry name" value="FZ"/>
    <property type="match status" value="1"/>
</dbReference>
<protein>
    <recommendedName>
        <fullName evidence="4">FZ domain-containing protein</fullName>
    </recommendedName>
</protein>